<gene>
    <name evidence="10" type="ORF">AC579_910</name>
</gene>
<dbReference type="Gene3D" id="3.40.50.720">
    <property type="entry name" value="NAD(P)-binding Rossmann-like Domain"/>
    <property type="match status" value="1"/>
</dbReference>
<name>A0A139INN4_9PEZI</name>
<reference evidence="10 11" key="1">
    <citation type="submission" date="2015-07" db="EMBL/GenBank/DDBJ databases">
        <title>Comparative genomics of the Sigatoka disease complex on banana suggests a link between parallel evolutionary changes in Pseudocercospora fijiensis and Pseudocercospora eumusae and increased virulence on the banana host.</title>
        <authorList>
            <person name="Chang T.-C."/>
            <person name="Salvucci A."/>
            <person name="Crous P.W."/>
            <person name="Stergiopoulos I."/>
        </authorList>
    </citation>
    <scope>NUCLEOTIDE SEQUENCE [LARGE SCALE GENOMIC DNA]</scope>
    <source>
        <strain evidence="10 11">CBS 116634</strain>
    </source>
</reference>
<dbReference type="Pfam" id="PF03446">
    <property type="entry name" value="NAD_binding_2"/>
    <property type="match status" value="1"/>
</dbReference>
<keyword evidence="5" id="KW-0560">Oxidoreductase</keyword>
<evidence type="ECO:0000259" key="8">
    <source>
        <dbReference type="Pfam" id="PF03446"/>
    </source>
</evidence>
<evidence type="ECO:0000313" key="10">
    <source>
        <dbReference type="EMBL" id="KXT16174.1"/>
    </source>
</evidence>
<comment type="catalytic activity">
    <reaction evidence="7">
        <text>3-hydroxy-2-methylpropanoate + NAD(+) = 2-methyl-3-oxopropanoate + NADH + H(+)</text>
        <dbReference type="Rhea" id="RHEA:17681"/>
        <dbReference type="ChEBI" id="CHEBI:11805"/>
        <dbReference type="ChEBI" id="CHEBI:15378"/>
        <dbReference type="ChEBI" id="CHEBI:57540"/>
        <dbReference type="ChEBI" id="CHEBI:57700"/>
        <dbReference type="ChEBI" id="CHEBI:57945"/>
        <dbReference type="EC" id="1.1.1.31"/>
    </reaction>
</comment>
<dbReference type="PROSITE" id="PS00895">
    <property type="entry name" value="3_HYDROXYISOBUT_DH"/>
    <property type="match status" value="1"/>
</dbReference>
<dbReference type="SUPFAM" id="SSF48179">
    <property type="entry name" value="6-phosphogluconate dehydrogenase C-terminal domain-like"/>
    <property type="match status" value="1"/>
</dbReference>
<comment type="pathway">
    <text evidence="1">Amino-acid degradation; L-valine degradation.</text>
</comment>
<evidence type="ECO:0000256" key="5">
    <source>
        <dbReference type="ARBA" id="ARBA00023002"/>
    </source>
</evidence>
<evidence type="ECO:0000256" key="6">
    <source>
        <dbReference type="ARBA" id="ARBA00023027"/>
    </source>
</evidence>
<sequence>MVYEARCAISASMTSLGTDTKEAIPSAELGRAWYLNLVTPQIYELPNLTISKSRQKMAFDQGSIAFIGLGVMGYPMATNLRKKIGSNRILIVYDINQAATNRFQLQTKGFGPVKIVGTAYEALQEADVVFTMLPSDSAVKSVYLDPESGLFAAAEAARTTGTRKLLVECGTVAQATISEVSQRSKDYNVTFIDAPVSGGPMGSEAGTLSFMVGCSEALFPSVKGLLSPMGTEDSIFRCGEVGSGTAFKIINNYISIISILSVSEALNIADKMDLDMRLLVDLINISSGQCWVSSNNNPVPGIHPNAPASHNYEGGFRIELAEKVLRLGSELAESVGAPTYLDKTALEVYGAAKSRYAGKDARVVYKWLSELSKSNP</sequence>
<keyword evidence="4" id="KW-0101">Branched-chain amino acid catabolism</keyword>
<evidence type="ECO:0000313" key="11">
    <source>
        <dbReference type="Proteomes" id="UP000073492"/>
    </source>
</evidence>
<dbReference type="InterPro" id="IPR006115">
    <property type="entry name" value="6PGDH_NADP-bd"/>
</dbReference>
<dbReference type="AlphaFoldDB" id="A0A139INN4"/>
<dbReference type="FunFam" id="1.10.1040.10:FF:000056">
    <property type="entry name" value="3-hydroxyisobutyrate dehydrogenase a"/>
    <property type="match status" value="1"/>
</dbReference>
<dbReference type="OrthoDB" id="21615at2759"/>
<dbReference type="GO" id="GO:0051287">
    <property type="term" value="F:NAD binding"/>
    <property type="evidence" value="ECO:0007669"/>
    <property type="project" value="InterPro"/>
</dbReference>
<evidence type="ECO:0000256" key="2">
    <source>
        <dbReference type="ARBA" id="ARBA00006013"/>
    </source>
</evidence>
<feature type="domain" description="6-phosphogluconate dehydrogenase NADP-binding" evidence="8">
    <location>
        <begin position="63"/>
        <end position="231"/>
    </location>
</feature>
<dbReference type="InterPro" id="IPR013328">
    <property type="entry name" value="6PGD_dom2"/>
</dbReference>
<evidence type="ECO:0000256" key="1">
    <source>
        <dbReference type="ARBA" id="ARBA00005109"/>
    </source>
</evidence>
<proteinExistence type="inferred from homology"/>
<dbReference type="InterPro" id="IPR029154">
    <property type="entry name" value="HIBADH-like_NADP-bd"/>
</dbReference>
<feature type="domain" description="3-hydroxyisobutyrate dehydrogenase-like NAD-binding" evidence="9">
    <location>
        <begin position="242"/>
        <end position="364"/>
    </location>
</feature>
<keyword evidence="11" id="KW-1185">Reference proteome</keyword>
<dbReference type="GO" id="GO:0006574">
    <property type="term" value="P:L-valine catabolic process"/>
    <property type="evidence" value="ECO:0007669"/>
    <property type="project" value="TreeGrafter"/>
</dbReference>
<dbReference type="PANTHER" id="PTHR22981">
    <property type="entry name" value="3-HYDROXYISOBUTYRATE DEHYDROGENASE-RELATED"/>
    <property type="match status" value="1"/>
</dbReference>
<dbReference type="EC" id="1.1.1.31" evidence="3"/>
<organism evidence="10 11">
    <name type="scientific">Pseudocercospora musae</name>
    <dbReference type="NCBI Taxonomy" id="113226"/>
    <lineage>
        <taxon>Eukaryota</taxon>
        <taxon>Fungi</taxon>
        <taxon>Dikarya</taxon>
        <taxon>Ascomycota</taxon>
        <taxon>Pezizomycotina</taxon>
        <taxon>Dothideomycetes</taxon>
        <taxon>Dothideomycetidae</taxon>
        <taxon>Mycosphaerellales</taxon>
        <taxon>Mycosphaerellaceae</taxon>
        <taxon>Pseudocercospora</taxon>
    </lineage>
</organism>
<evidence type="ECO:0000256" key="3">
    <source>
        <dbReference type="ARBA" id="ARBA00012991"/>
    </source>
</evidence>
<comment type="caution">
    <text evidence="10">The sequence shown here is derived from an EMBL/GenBank/DDBJ whole genome shotgun (WGS) entry which is preliminary data.</text>
</comment>
<dbReference type="PANTHER" id="PTHR22981:SF7">
    <property type="entry name" value="3-HYDROXYISOBUTYRATE DEHYDROGENASE, MITOCHONDRIAL"/>
    <property type="match status" value="1"/>
</dbReference>
<dbReference type="InterPro" id="IPR008927">
    <property type="entry name" value="6-PGluconate_DH-like_C_sf"/>
</dbReference>
<dbReference type="GO" id="GO:0050661">
    <property type="term" value="F:NADP binding"/>
    <property type="evidence" value="ECO:0007669"/>
    <property type="project" value="InterPro"/>
</dbReference>
<comment type="similarity">
    <text evidence="2">Belongs to the HIBADH-related family. 3-hydroxyisobutyrate dehydrogenase subfamily.</text>
</comment>
<dbReference type="GO" id="GO:0005739">
    <property type="term" value="C:mitochondrion"/>
    <property type="evidence" value="ECO:0007669"/>
    <property type="project" value="TreeGrafter"/>
</dbReference>
<evidence type="ECO:0000256" key="4">
    <source>
        <dbReference type="ARBA" id="ARBA00022456"/>
    </source>
</evidence>
<evidence type="ECO:0000259" key="9">
    <source>
        <dbReference type="Pfam" id="PF14833"/>
    </source>
</evidence>
<evidence type="ECO:0000256" key="7">
    <source>
        <dbReference type="ARBA" id="ARBA00049197"/>
    </source>
</evidence>
<dbReference type="STRING" id="113226.A0A139INN4"/>
<dbReference type="SUPFAM" id="SSF51735">
    <property type="entry name" value="NAD(P)-binding Rossmann-fold domains"/>
    <property type="match status" value="1"/>
</dbReference>
<dbReference type="Gene3D" id="1.10.1040.10">
    <property type="entry name" value="N-(1-d-carboxylethyl)-l-norvaline Dehydrogenase, domain 2"/>
    <property type="match status" value="1"/>
</dbReference>
<dbReference type="InterPro" id="IPR036291">
    <property type="entry name" value="NAD(P)-bd_dom_sf"/>
</dbReference>
<dbReference type="InterPro" id="IPR002204">
    <property type="entry name" value="3-OH-isobutyrate_DH-rel_CS"/>
</dbReference>
<protein>
    <recommendedName>
        <fullName evidence="3">3-hydroxyisobutyrate dehydrogenase</fullName>
        <ecNumber evidence="3">1.1.1.31</ecNumber>
    </recommendedName>
</protein>
<dbReference type="GO" id="GO:0008442">
    <property type="term" value="F:3-hydroxyisobutyrate dehydrogenase activity"/>
    <property type="evidence" value="ECO:0007669"/>
    <property type="project" value="UniProtKB-EC"/>
</dbReference>
<dbReference type="EMBL" id="LFZO01000043">
    <property type="protein sequence ID" value="KXT16174.1"/>
    <property type="molecule type" value="Genomic_DNA"/>
</dbReference>
<keyword evidence="6" id="KW-0520">NAD</keyword>
<dbReference type="Proteomes" id="UP000073492">
    <property type="component" value="Unassembled WGS sequence"/>
</dbReference>
<dbReference type="Pfam" id="PF14833">
    <property type="entry name" value="NAD_binding_11"/>
    <property type="match status" value="1"/>
</dbReference>
<accession>A0A139INN4</accession>